<sequence length="44" mass="4854">MNIAFQIFCEFQSVSEGVASALAVYVYLGYGTKVNSTIVPYPFK</sequence>
<gene>
    <name evidence="1" type="ORF">A5844_002132</name>
</gene>
<protein>
    <submittedName>
        <fullName evidence="1">Uncharacterized protein</fullName>
    </submittedName>
</protein>
<dbReference type="AlphaFoldDB" id="A0A242JYX5"/>
<comment type="caution">
    <text evidence="1">The sequence shown here is derived from an EMBL/GenBank/DDBJ whole genome shotgun (WGS) entry which is preliminary data.</text>
</comment>
<evidence type="ECO:0000313" key="2">
    <source>
        <dbReference type="Proteomes" id="UP000194933"/>
    </source>
</evidence>
<evidence type="ECO:0000313" key="1">
    <source>
        <dbReference type="EMBL" id="OTP10432.1"/>
    </source>
</evidence>
<dbReference type="Proteomes" id="UP000194933">
    <property type="component" value="Unassembled WGS sequence"/>
</dbReference>
<keyword evidence="2" id="KW-1185">Reference proteome</keyword>
<dbReference type="EMBL" id="NGMO01000003">
    <property type="protein sequence ID" value="OTP10432.1"/>
    <property type="molecule type" value="Genomic_DNA"/>
</dbReference>
<accession>A0A242JYX5</accession>
<reference evidence="1 2" key="1">
    <citation type="submission" date="2017-05" db="EMBL/GenBank/DDBJ databases">
        <title>The Genome Sequence of Enterococcus sp. 10A9_DIV0425.</title>
        <authorList>
            <consortium name="The Broad Institute Genomics Platform"/>
            <consortium name="The Broad Institute Genomic Center for Infectious Diseases"/>
            <person name="Earl A."/>
            <person name="Manson A."/>
            <person name="Schwartman J."/>
            <person name="Gilmore M."/>
            <person name="Abouelleil A."/>
            <person name="Cao P."/>
            <person name="Chapman S."/>
            <person name="Cusick C."/>
            <person name="Shea T."/>
            <person name="Young S."/>
            <person name="Neafsey D."/>
            <person name="Nusbaum C."/>
            <person name="Birren B."/>
        </authorList>
    </citation>
    <scope>NUCLEOTIDE SEQUENCE [LARGE SCALE GENOMIC DNA]</scope>
    <source>
        <strain evidence="1 2">10A9_DIV0425</strain>
    </source>
</reference>
<name>A0A242JYX5_9ENTE</name>
<organism evidence="1 2">
    <name type="scientific">Candidatus Enterococcus wittei</name>
    <dbReference type="NCBI Taxonomy" id="1987383"/>
    <lineage>
        <taxon>Bacteria</taxon>
        <taxon>Bacillati</taxon>
        <taxon>Bacillota</taxon>
        <taxon>Bacilli</taxon>
        <taxon>Lactobacillales</taxon>
        <taxon>Enterococcaceae</taxon>
        <taxon>Enterococcus</taxon>
    </lineage>
</organism>
<proteinExistence type="predicted"/>